<dbReference type="AlphaFoldDB" id="A0A4R6YCT1"/>
<feature type="domain" description="Metallo-beta-lactamase" evidence="1">
    <location>
        <begin position="41"/>
        <end position="181"/>
    </location>
</feature>
<dbReference type="InterPro" id="IPR001279">
    <property type="entry name" value="Metallo-B-lactamas"/>
</dbReference>
<dbReference type="EMBL" id="SNZF01000021">
    <property type="protein sequence ID" value="TDR33574.1"/>
    <property type="molecule type" value="Genomic_DNA"/>
</dbReference>
<comment type="caution">
    <text evidence="2">The sequence shown here is derived from an EMBL/GenBank/DDBJ whole genome shotgun (WGS) entry which is preliminary data.</text>
</comment>
<evidence type="ECO:0000259" key="1">
    <source>
        <dbReference type="Pfam" id="PF12706"/>
    </source>
</evidence>
<name>A0A4R6YCT1_9HYPH</name>
<reference evidence="2 3" key="1">
    <citation type="submission" date="2019-03" db="EMBL/GenBank/DDBJ databases">
        <title>Genomic Encyclopedia of Type Strains, Phase IV (KMG-IV): sequencing the most valuable type-strain genomes for metagenomic binning, comparative biology and taxonomic classification.</title>
        <authorList>
            <person name="Goeker M."/>
        </authorList>
    </citation>
    <scope>NUCLEOTIDE SEQUENCE [LARGE SCALE GENOMIC DNA]</scope>
    <source>
        <strain evidence="2 3">DSM 11603</strain>
    </source>
</reference>
<dbReference type="InterPro" id="IPR026360">
    <property type="entry name" value="Xnuc_lig_assoc"/>
</dbReference>
<dbReference type="Gene3D" id="3.60.15.10">
    <property type="entry name" value="Ribonuclease Z/Hydroxyacylglutathione hydrolase-like"/>
    <property type="match status" value="1"/>
</dbReference>
<proteinExistence type="predicted"/>
<keyword evidence="3" id="KW-1185">Reference proteome</keyword>
<accession>A0A4R6YCT1</accession>
<dbReference type="Pfam" id="PF12706">
    <property type="entry name" value="Lactamase_B_2"/>
    <property type="match status" value="1"/>
</dbReference>
<dbReference type="Proteomes" id="UP000294958">
    <property type="component" value="Unassembled WGS sequence"/>
</dbReference>
<dbReference type="SUPFAM" id="SSF56281">
    <property type="entry name" value="Metallo-hydrolase/oxidoreductase"/>
    <property type="match status" value="1"/>
</dbReference>
<protein>
    <submittedName>
        <fullName evidence="2">Putative mRNA 3-end processing factor</fullName>
    </submittedName>
</protein>
<dbReference type="GO" id="GO:0004521">
    <property type="term" value="F:RNA endonuclease activity"/>
    <property type="evidence" value="ECO:0007669"/>
    <property type="project" value="TreeGrafter"/>
</dbReference>
<evidence type="ECO:0000313" key="2">
    <source>
        <dbReference type="EMBL" id="TDR33574.1"/>
    </source>
</evidence>
<dbReference type="PANTHER" id="PTHR11203:SF49">
    <property type="entry name" value="BLL1145 PROTEIN"/>
    <property type="match status" value="1"/>
</dbReference>
<dbReference type="InterPro" id="IPR036866">
    <property type="entry name" value="RibonucZ/Hydroxyglut_hydro"/>
</dbReference>
<gene>
    <name evidence="2" type="ORF">DES43_12161</name>
</gene>
<dbReference type="NCBIfam" id="TIGR04122">
    <property type="entry name" value="Xnuc_lig_assoc"/>
    <property type="match status" value="1"/>
</dbReference>
<organism evidence="2 3">
    <name type="scientific">Aquamicrobium defluvii</name>
    <dbReference type="NCBI Taxonomy" id="69279"/>
    <lineage>
        <taxon>Bacteria</taxon>
        <taxon>Pseudomonadati</taxon>
        <taxon>Pseudomonadota</taxon>
        <taxon>Alphaproteobacteria</taxon>
        <taxon>Hyphomicrobiales</taxon>
        <taxon>Phyllobacteriaceae</taxon>
        <taxon>Aquamicrobium</taxon>
    </lineage>
</organism>
<dbReference type="PANTHER" id="PTHR11203">
    <property type="entry name" value="CLEAVAGE AND POLYADENYLATION SPECIFICITY FACTOR FAMILY MEMBER"/>
    <property type="match status" value="1"/>
</dbReference>
<dbReference type="InterPro" id="IPR050698">
    <property type="entry name" value="MBL"/>
</dbReference>
<evidence type="ECO:0000313" key="3">
    <source>
        <dbReference type="Proteomes" id="UP000294958"/>
    </source>
</evidence>
<sequence length="359" mass="39422">MRGWRRTGTVRPFRGAETTYLSAMRPSDLLQPRPEGLYCPPGDFFIDPVRPVERALITHGHSDHARAGHAHVLATRQTLDIMALRYGENFAQGRQAAALGEKIDVGGVTVTFHPAGHVLGSAQIAVEKGGLRIVASGDYKRTPDATCAPFELVPCDVFITEATFALPVFRHPPPQEEIARLLKSVAQFPERSHLVGAYALGKAQRVMKELRQAGYDRPIHIHGALAKLSAYYQEEGIDLGTLEPATVEAGRKGDFAGAVVIGPPSAFADRWARRFPDPVSCFASGWMRIRQRARQRGVELPLILSDHCDWDELCQTIAGTGAGEVWVTHGREEALVRWCELQGIAARPLHLVGYEDEGD</sequence>